<dbReference type="Proteomes" id="UP000664857">
    <property type="component" value="Unassembled WGS sequence"/>
</dbReference>
<gene>
    <name evidence="4" type="ORF">DOK76_11315</name>
</gene>
<sequence length="425" mass="46212">MTKQTKKFYQQTRLERLTTLTSEGHLSENNQALFIDSPLLKEDVANSLIENQISQFHLPQGVALNFTIDGENKIIPMVVEEPSVIAACSNAAKIASRNGFTTILEKRELIGQVILKQVPCIEEAKQLIETHVDTLLVLAKEAHPSIHQRGGGLKEVRVSILEDHTLTSEQFLTVYLMIETKDAMGANIINTILEGVTPFLVDLTKGTALMSILSNFNTDALVKATCQIPFDDLTTSTYSGKELAQKIVEASIYAKLDPYRAATHNKGIMNGIDSVVIATGNDPRAVEAGAHAYASRNGRYEGMTTWSIDKKCLIGELTLPMAVGTVGGAISVLPMAKANLELLNVSTSEELARVIICVGLAQNFAALRALVSEGIQKGHMSLHANSLAIQVGAENEEIEEVARLLRESPIMNSALATNLLEQIRK</sequence>
<comment type="caution">
    <text evidence="4">The sequence shown here is derived from an EMBL/GenBank/DDBJ whole genome shotgun (WGS) entry which is preliminary data.</text>
</comment>
<evidence type="ECO:0000313" key="4">
    <source>
        <dbReference type="EMBL" id="MBO0477664.1"/>
    </source>
</evidence>
<dbReference type="SUPFAM" id="SSF56542">
    <property type="entry name" value="Substrate-binding domain of HMG-CoA reductase"/>
    <property type="match status" value="1"/>
</dbReference>
<keyword evidence="3" id="KW-0520">NAD</keyword>
<keyword evidence="5" id="KW-1185">Reference proteome</keyword>
<dbReference type="Pfam" id="PF00368">
    <property type="entry name" value="HMG-CoA_red"/>
    <property type="match status" value="1"/>
</dbReference>
<evidence type="ECO:0000256" key="2">
    <source>
        <dbReference type="ARBA" id="ARBA00023002"/>
    </source>
</evidence>
<evidence type="ECO:0000256" key="3">
    <source>
        <dbReference type="RuleBase" id="RU361219"/>
    </source>
</evidence>
<proteinExistence type="inferred from homology"/>
<dbReference type="EC" id="1.1.1.88" evidence="3"/>
<dbReference type="PROSITE" id="PS50065">
    <property type="entry name" value="HMG_COA_REDUCTASE_4"/>
    <property type="match status" value="1"/>
</dbReference>
<dbReference type="RefSeq" id="WP_206967845.1">
    <property type="nucleotide sequence ID" value="NZ_JAFLVX010000032.1"/>
</dbReference>
<accession>A0ABS3HVA8</accession>
<dbReference type="Gene3D" id="1.10.8.660">
    <property type="match status" value="1"/>
</dbReference>
<comment type="similarity">
    <text evidence="1 3">Belongs to the HMG-CoA reductase family.</text>
</comment>
<organism evidence="4 5">
    <name type="scientific">Candidatus Vagococcus giribetii</name>
    <dbReference type="NCBI Taxonomy" id="2230876"/>
    <lineage>
        <taxon>Bacteria</taxon>
        <taxon>Bacillati</taxon>
        <taxon>Bacillota</taxon>
        <taxon>Bacilli</taxon>
        <taxon>Lactobacillales</taxon>
        <taxon>Enterococcaceae</taxon>
        <taxon>Vagococcus</taxon>
    </lineage>
</organism>
<protein>
    <recommendedName>
        <fullName evidence="3">3-hydroxy-3-methylglutaryl coenzyme A reductase</fullName>
        <shortName evidence="3">HMG-CoA reductase</shortName>
        <ecNumber evidence="3">1.1.1.88</ecNumber>
    </recommendedName>
</protein>
<comment type="pathway">
    <text evidence="3">Metabolic intermediate metabolism; (R)-mevalonate degradation; (S)-3-hydroxy-3-methylglutaryl-CoA from (R)-mevalonate: step 1/1.</text>
</comment>
<dbReference type="GO" id="GO:0140643">
    <property type="term" value="F:hydroxymethylglutaryl-CoA reductase (NADH) activity"/>
    <property type="evidence" value="ECO:0007669"/>
    <property type="project" value="UniProtKB-EC"/>
</dbReference>
<comment type="catalytic activity">
    <reaction evidence="3">
        <text>(R)-mevalonate + 2 NAD(+) + CoA = (3S)-3-hydroxy-3-methylglutaryl-CoA + 2 NADH + 2 H(+)</text>
        <dbReference type="Rhea" id="RHEA:14833"/>
        <dbReference type="ChEBI" id="CHEBI:15378"/>
        <dbReference type="ChEBI" id="CHEBI:36464"/>
        <dbReference type="ChEBI" id="CHEBI:43074"/>
        <dbReference type="ChEBI" id="CHEBI:57287"/>
        <dbReference type="ChEBI" id="CHEBI:57540"/>
        <dbReference type="ChEBI" id="CHEBI:57945"/>
        <dbReference type="EC" id="1.1.1.88"/>
    </reaction>
</comment>
<dbReference type="PANTHER" id="PTHR10572:SF24">
    <property type="entry name" value="3-HYDROXY-3-METHYLGLUTARYL-COENZYME A REDUCTASE"/>
    <property type="match status" value="1"/>
</dbReference>
<reference evidence="4 5" key="1">
    <citation type="submission" date="2021-03" db="EMBL/GenBank/DDBJ databases">
        <title>Enterococcal diversity collection.</title>
        <authorList>
            <person name="Gilmore M.S."/>
            <person name="Schwartzman J."/>
            <person name="Van Tyne D."/>
            <person name="Martin M."/>
            <person name="Earl A.M."/>
            <person name="Manson A.L."/>
            <person name="Straub T."/>
            <person name="Salamzade R."/>
            <person name="Saavedra J."/>
            <person name="Lebreton F."/>
            <person name="Prichula J."/>
            <person name="Schaufler K."/>
            <person name="Gaca A."/>
            <person name="Sgardioli B."/>
            <person name="Wagenaar J."/>
            <person name="Strong T."/>
        </authorList>
    </citation>
    <scope>NUCLEOTIDE SEQUENCE [LARGE SCALE GENOMIC DNA]</scope>
    <source>
        <strain evidence="4 5">DIV0080</strain>
    </source>
</reference>
<dbReference type="CDD" id="cd00644">
    <property type="entry name" value="HMG-CoA_reductase_classII"/>
    <property type="match status" value="1"/>
</dbReference>
<dbReference type="SUPFAM" id="SSF55035">
    <property type="entry name" value="NAD-binding domain of HMG-CoA reductase"/>
    <property type="match status" value="1"/>
</dbReference>
<dbReference type="PROSITE" id="PS01192">
    <property type="entry name" value="HMG_COA_REDUCTASE_3"/>
    <property type="match status" value="1"/>
</dbReference>
<dbReference type="Gene3D" id="3.90.770.10">
    <property type="entry name" value="3-hydroxy-3-methylglutaryl-coenzyme A Reductase, Chain A, domain 2"/>
    <property type="match status" value="2"/>
</dbReference>
<dbReference type="InterPro" id="IPR023076">
    <property type="entry name" value="HMG_CoA_Rdtase_CS"/>
</dbReference>
<dbReference type="InterPro" id="IPR023074">
    <property type="entry name" value="HMG_CoA_Rdtase_cat_sf"/>
</dbReference>
<dbReference type="PANTHER" id="PTHR10572">
    <property type="entry name" value="3-HYDROXY-3-METHYLGLUTARYL-COENZYME A REDUCTASE"/>
    <property type="match status" value="1"/>
</dbReference>
<dbReference type="EMBL" id="JAFLVX010000032">
    <property type="protein sequence ID" value="MBO0477664.1"/>
    <property type="molecule type" value="Genomic_DNA"/>
</dbReference>
<dbReference type="NCBIfam" id="TIGR00532">
    <property type="entry name" value="HMG_CoA_R_NAD"/>
    <property type="match status" value="1"/>
</dbReference>
<dbReference type="InterPro" id="IPR004553">
    <property type="entry name" value="HMG_CoA_Rdtase_bac-typ"/>
</dbReference>
<dbReference type="InterPro" id="IPR002202">
    <property type="entry name" value="HMG_CoA_Rdtase"/>
</dbReference>
<name>A0ABS3HVA8_9ENTE</name>
<evidence type="ECO:0000256" key="1">
    <source>
        <dbReference type="ARBA" id="ARBA00007661"/>
    </source>
</evidence>
<evidence type="ECO:0000313" key="5">
    <source>
        <dbReference type="Proteomes" id="UP000664857"/>
    </source>
</evidence>
<dbReference type="InterPro" id="IPR009023">
    <property type="entry name" value="HMG_CoA_Rdtase_NAD(P)-bd_sf"/>
</dbReference>
<dbReference type="InterPro" id="IPR009029">
    <property type="entry name" value="HMG_CoA_Rdtase_sub-bd_dom_sf"/>
</dbReference>
<keyword evidence="2 3" id="KW-0560">Oxidoreductase</keyword>